<keyword evidence="3" id="KW-1185">Reference proteome</keyword>
<evidence type="ECO:0000313" key="3">
    <source>
        <dbReference type="Proteomes" id="UP000596742"/>
    </source>
</evidence>
<proteinExistence type="predicted"/>
<sequence>MIQYNDGKYYTNAMYEEAEAELQRKLSEFEKIRISEKQKEVVKIESKYKDRISEIETSNQQLQKEIKRQMEEKATIQSEKEKTQDKKPNFHLEMSQINRDHNEEVYKVIQEAKMMEEEKMQELILREQKNKRQIEEMNIKHAEDVKRLEQLENDQKTECNDRLQSFMKQTFEAVLKQFVAEYVGSLLFDSSRKTANDLETNALKKSLDESTMKMQENEENNRRYWEFMVETVQNVFSDLIKKDNKIGQLESKINSKSSCLIM</sequence>
<name>A0A8B6CYC7_MYTGA</name>
<feature type="coiled-coil region" evidence="1">
    <location>
        <begin position="12"/>
        <end position="86"/>
    </location>
</feature>
<dbReference type="Proteomes" id="UP000596742">
    <property type="component" value="Unassembled WGS sequence"/>
</dbReference>
<feature type="coiled-coil region" evidence="1">
    <location>
        <begin position="120"/>
        <end position="154"/>
    </location>
</feature>
<reference evidence="2" key="1">
    <citation type="submission" date="2018-11" db="EMBL/GenBank/DDBJ databases">
        <authorList>
            <person name="Alioto T."/>
            <person name="Alioto T."/>
        </authorList>
    </citation>
    <scope>NUCLEOTIDE SEQUENCE</scope>
</reference>
<evidence type="ECO:0000313" key="2">
    <source>
        <dbReference type="EMBL" id="VDI11724.1"/>
    </source>
</evidence>
<accession>A0A8B6CYC7</accession>
<dbReference type="AlphaFoldDB" id="A0A8B6CYC7"/>
<evidence type="ECO:0000256" key="1">
    <source>
        <dbReference type="SAM" id="Coils"/>
    </source>
</evidence>
<dbReference type="EMBL" id="UYJE01002540">
    <property type="protein sequence ID" value="VDI11724.1"/>
    <property type="molecule type" value="Genomic_DNA"/>
</dbReference>
<keyword evidence="1" id="KW-0175">Coiled coil</keyword>
<gene>
    <name evidence="2" type="ORF">MGAL_10B022151</name>
</gene>
<organism evidence="2 3">
    <name type="scientific">Mytilus galloprovincialis</name>
    <name type="common">Mediterranean mussel</name>
    <dbReference type="NCBI Taxonomy" id="29158"/>
    <lineage>
        <taxon>Eukaryota</taxon>
        <taxon>Metazoa</taxon>
        <taxon>Spiralia</taxon>
        <taxon>Lophotrochozoa</taxon>
        <taxon>Mollusca</taxon>
        <taxon>Bivalvia</taxon>
        <taxon>Autobranchia</taxon>
        <taxon>Pteriomorphia</taxon>
        <taxon>Mytilida</taxon>
        <taxon>Mytiloidea</taxon>
        <taxon>Mytilidae</taxon>
        <taxon>Mytilinae</taxon>
        <taxon>Mytilus</taxon>
    </lineage>
</organism>
<comment type="caution">
    <text evidence="2">The sequence shown here is derived from an EMBL/GenBank/DDBJ whole genome shotgun (WGS) entry which is preliminary data.</text>
</comment>
<protein>
    <submittedName>
        <fullName evidence="2">Uncharacterized protein</fullName>
    </submittedName>
</protein>